<dbReference type="GO" id="GO:0005886">
    <property type="term" value="C:plasma membrane"/>
    <property type="evidence" value="ECO:0007669"/>
    <property type="project" value="UniProtKB-SubCell"/>
</dbReference>
<feature type="transmembrane region" description="Helical" evidence="7">
    <location>
        <begin position="15"/>
        <end position="34"/>
    </location>
</feature>
<evidence type="ECO:0000259" key="9">
    <source>
        <dbReference type="Pfam" id="PF20730"/>
    </source>
</evidence>
<evidence type="ECO:0000256" key="7">
    <source>
        <dbReference type="SAM" id="Phobius"/>
    </source>
</evidence>
<dbReference type="InterPro" id="IPR007353">
    <property type="entry name" value="DUF421"/>
</dbReference>
<evidence type="ECO:0000256" key="5">
    <source>
        <dbReference type="ARBA" id="ARBA00022989"/>
    </source>
</evidence>
<keyword evidence="3" id="KW-1003">Cell membrane</keyword>
<evidence type="ECO:0000256" key="4">
    <source>
        <dbReference type="ARBA" id="ARBA00022692"/>
    </source>
</evidence>
<evidence type="ECO:0000256" key="2">
    <source>
        <dbReference type="ARBA" id="ARBA00006448"/>
    </source>
</evidence>
<keyword evidence="5 7" id="KW-1133">Transmembrane helix</keyword>
<feature type="domain" description="YetF C-terminal" evidence="8">
    <location>
        <begin position="90"/>
        <end position="222"/>
    </location>
</feature>
<evidence type="ECO:0000313" key="11">
    <source>
        <dbReference type="Proteomes" id="UP000585258"/>
    </source>
</evidence>
<dbReference type="RefSeq" id="WP_185163091.1">
    <property type="nucleotide sequence ID" value="NZ_JACKWY010000001.1"/>
</dbReference>
<comment type="subcellular location">
    <subcellularLocation>
        <location evidence="1">Cell membrane</location>
        <topology evidence="1">Multi-pass membrane protein</topology>
    </subcellularLocation>
</comment>
<dbReference type="EMBL" id="JACKWY010000001">
    <property type="protein sequence ID" value="MBB6713223.1"/>
    <property type="molecule type" value="Genomic_DNA"/>
</dbReference>
<dbReference type="InterPro" id="IPR023090">
    <property type="entry name" value="UPF0702_alpha/beta_dom_sf"/>
</dbReference>
<keyword evidence="4 7" id="KW-0812">Transmembrane</keyword>
<dbReference type="InterPro" id="IPR048454">
    <property type="entry name" value="YetF_N"/>
</dbReference>
<accession>A0A7X0VPS0</accession>
<organism evidence="10 11">
    <name type="scientific">Clostridium gasigenes</name>
    <dbReference type="NCBI Taxonomy" id="94869"/>
    <lineage>
        <taxon>Bacteria</taxon>
        <taxon>Bacillati</taxon>
        <taxon>Bacillota</taxon>
        <taxon>Clostridia</taxon>
        <taxon>Eubacteriales</taxon>
        <taxon>Clostridiaceae</taxon>
        <taxon>Clostridium</taxon>
    </lineage>
</organism>
<evidence type="ECO:0000256" key="1">
    <source>
        <dbReference type="ARBA" id="ARBA00004651"/>
    </source>
</evidence>
<proteinExistence type="inferred from homology"/>
<comment type="caution">
    <text evidence="10">The sequence shown here is derived from an EMBL/GenBank/DDBJ whole genome shotgun (WGS) entry which is preliminary data.</text>
</comment>
<dbReference type="Proteomes" id="UP000585258">
    <property type="component" value="Unassembled WGS sequence"/>
</dbReference>
<evidence type="ECO:0000259" key="8">
    <source>
        <dbReference type="Pfam" id="PF04239"/>
    </source>
</evidence>
<reference evidence="10 11" key="1">
    <citation type="submission" date="2020-08" db="EMBL/GenBank/DDBJ databases">
        <title>Clostridia isolated from Swiss meat.</title>
        <authorList>
            <person name="Wambui J."/>
            <person name="Stevens M.J.A."/>
            <person name="Stephan R."/>
        </authorList>
    </citation>
    <scope>NUCLEOTIDE SEQUENCE [LARGE SCALE GENOMIC DNA]</scope>
    <source>
        <strain evidence="10 11">CM001</strain>
    </source>
</reference>
<name>A0A7X0VPS0_9CLOT</name>
<evidence type="ECO:0000256" key="3">
    <source>
        <dbReference type="ARBA" id="ARBA00022475"/>
    </source>
</evidence>
<comment type="similarity">
    <text evidence="2">Belongs to the UPF0702 family.</text>
</comment>
<evidence type="ECO:0000313" key="10">
    <source>
        <dbReference type="EMBL" id="MBB6713223.1"/>
    </source>
</evidence>
<dbReference type="Pfam" id="PF20730">
    <property type="entry name" value="YetF_N"/>
    <property type="match status" value="1"/>
</dbReference>
<dbReference type="Pfam" id="PF04239">
    <property type="entry name" value="DUF421"/>
    <property type="match status" value="1"/>
</dbReference>
<feature type="transmembrane region" description="Helical" evidence="7">
    <location>
        <begin position="70"/>
        <end position="89"/>
    </location>
</feature>
<gene>
    <name evidence="10" type="ORF">H7E68_00570</name>
</gene>
<dbReference type="PANTHER" id="PTHR34582">
    <property type="entry name" value="UPF0702 TRANSMEMBRANE PROTEIN YCAP"/>
    <property type="match status" value="1"/>
</dbReference>
<feature type="transmembrane region" description="Helical" evidence="7">
    <location>
        <begin position="41"/>
        <end position="58"/>
    </location>
</feature>
<evidence type="ECO:0000256" key="6">
    <source>
        <dbReference type="ARBA" id="ARBA00023136"/>
    </source>
</evidence>
<dbReference type="PANTHER" id="PTHR34582:SF5">
    <property type="entry name" value="UPF0702 TRANSMEMBRANE PROTEIN YETF"/>
    <property type="match status" value="1"/>
</dbReference>
<feature type="domain" description="YetF-like N-terminal transmembrane" evidence="9">
    <location>
        <begin position="14"/>
        <end position="71"/>
    </location>
</feature>
<sequence length="234" mass="26573">MAFLQGQETLTTIEWILRAIIAFFFLLTVAKLLGQRTISQLRILDFVISLVIGNIIAHPLSDENLGLKGSIISTSVLVVLYLGGIFSILKFPFLRRLINSSPITIVQDGEILYKGLKKARISIDVLLEELREEKVEDVKKVALAIWEADGKISVFLHPKYEPITPSSLQLEREPFDLPRTIIKEGKINFKELNQIHRDEVWVASSLESLYQTEIKNVLLATLDKKGNLRVFLYT</sequence>
<keyword evidence="6 7" id="KW-0472">Membrane</keyword>
<protein>
    <submittedName>
        <fullName evidence="10">DUF421 domain-containing protein</fullName>
    </submittedName>
</protein>
<dbReference type="AlphaFoldDB" id="A0A7X0VPS0"/>
<dbReference type="Gene3D" id="3.30.240.20">
    <property type="entry name" value="bsu07140 like domains"/>
    <property type="match status" value="2"/>
</dbReference>